<dbReference type="EMBL" id="HBUF01537895">
    <property type="protein sequence ID" value="CAG6754028.1"/>
    <property type="molecule type" value="Transcribed_RNA"/>
</dbReference>
<sequence length="134" mass="14988">MEKKENRERKEKEVSRGRGGLLDLRVQAVHQAVKVLKGISVPRAGMGYPAALVLLDEEKRGRKESPGEALGDPLSKGQKVTQGLKDLQEVQDLKELKEVKARRDQEGSRAHPVQWGPLDPLGPLENKEYQAFQD</sequence>
<feature type="region of interest" description="Disordered" evidence="1">
    <location>
        <begin position="58"/>
        <end position="81"/>
    </location>
</feature>
<feature type="region of interest" description="Disordered" evidence="1">
    <location>
        <begin position="1"/>
        <end position="21"/>
    </location>
</feature>
<dbReference type="EMBL" id="HBUF01004302">
    <property type="protein sequence ID" value="CAG6606651.1"/>
    <property type="molecule type" value="Transcribed_RNA"/>
</dbReference>
<accession>A0A8D8LDS6</accession>
<dbReference type="EMBL" id="HBUF01537890">
    <property type="protein sequence ID" value="CAG6753974.1"/>
    <property type="molecule type" value="Transcribed_RNA"/>
</dbReference>
<dbReference type="EMBL" id="HBUF01537891">
    <property type="protein sequence ID" value="CAG6753987.1"/>
    <property type="molecule type" value="Transcribed_RNA"/>
</dbReference>
<dbReference type="EMBL" id="HBUF01004299">
    <property type="protein sequence ID" value="CAG6606643.1"/>
    <property type="molecule type" value="Transcribed_RNA"/>
</dbReference>
<organism evidence="2">
    <name type="scientific">Cacopsylla melanoneura</name>
    <dbReference type="NCBI Taxonomy" id="428564"/>
    <lineage>
        <taxon>Eukaryota</taxon>
        <taxon>Metazoa</taxon>
        <taxon>Ecdysozoa</taxon>
        <taxon>Arthropoda</taxon>
        <taxon>Hexapoda</taxon>
        <taxon>Insecta</taxon>
        <taxon>Pterygota</taxon>
        <taxon>Neoptera</taxon>
        <taxon>Paraneoptera</taxon>
        <taxon>Hemiptera</taxon>
        <taxon>Sternorrhyncha</taxon>
        <taxon>Psylloidea</taxon>
        <taxon>Psyllidae</taxon>
        <taxon>Psyllinae</taxon>
        <taxon>Cacopsylla</taxon>
    </lineage>
</organism>
<feature type="region of interest" description="Disordered" evidence="1">
    <location>
        <begin position="99"/>
        <end position="125"/>
    </location>
</feature>
<feature type="compositionally biased region" description="Basic and acidic residues" evidence="1">
    <location>
        <begin position="99"/>
        <end position="109"/>
    </location>
</feature>
<dbReference type="EMBL" id="HBUF01537889">
    <property type="protein sequence ID" value="CAG6753963.1"/>
    <property type="molecule type" value="Transcribed_RNA"/>
</dbReference>
<name>A0A8D8LDS6_9HEMI</name>
<evidence type="ECO:0000256" key="1">
    <source>
        <dbReference type="SAM" id="MobiDB-lite"/>
    </source>
</evidence>
<dbReference type="EMBL" id="HBUF01537893">
    <property type="protein sequence ID" value="CAG6754008.1"/>
    <property type="molecule type" value="Transcribed_RNA"/>
</dbReference>
<proteinExistence type="predicted"/>
<protein>
    <submittedName>
        <fullName evidence="2">Uncharacterized protein</fullName>
    </submittedName>
</protein>
<dbReference type="EMBL" id="HBUF01537887">
    <property type="protein sequence ID" value="CAG6753944.1"/>
    <property type="molecule type" value="Transcribed_RNA"/>
</dbReference>
<dbReference type="EMBL" id="HBUF01537886">
    <property type="protein sequence ID" value="CAG6753932.1"/>
    <property type="molecule type" value="Transcribed_RNA"/>
</dbReference>
<feature type="compositionally biased region" description="Basic and acidic residues" evidence="1">
    <location>
        <begin position="1"/>
        <end position="16"/>
    </location>
</feature>
<dbReference type="AlphaFoldDB" id="A0A8D8LDS6"/>
<dbReference type="EMBL" id="HBUF01004300">
    <property type="protein sequence ID" value="CAG6606646.1"/>
    <property type="molecule type" value="Transcribed_RNA"/>
</dbReference>
<dbReference type="EMBL" id="HBUF01004301">
    <property type="protein sequence ID" value="CAG6606648.1"/>
    <property type="molecule type" value="Transcribed_RNA"/>
</dbReference>
<reference evidence="2" key="1">
    <citation type="submission" date="2021-05" db="EMBL/GenBank/DDBJ databases">
        <authorList>
            <person name="Alioto T."/>
            <person name="Alioto T."/>
            <person name="Gomez Garrido J."/>
        </authorList>
    </citation>
    <scope>NUCLEOTIDE SEQUENCE</scope>
</reference>
<evidence type="ECO:0000313" key="2">
    <source>
        <dbReference type="EMBL" id="CAG6606643.1"/>
    </source>
</evidence>
<dbReference type="EMBL" id="HBUF01537892">
    <property type="protein sequence ID" value="CAG6753997.1"/>
    <property type="molecule type" value="Transcribed_RNA"/>
</dbReference>
<dbReference type="EMBL" id="HBUF01537888">
    <property type="protein sequence ID" value="CAG6753953.1"/>
    <property type="molecule type" value="Transcribed_RNA"/>
</dbReference>